<keyword evidence="1" id="KW-0472">Membrane</keyword>
<accession>A0A4Z2F370</accession>
<dbReference type="AlphaFoldDB" id="A0A4Z2F370"/>
<keyword evidence="1" id="KW-1133">Transmembrane helix</keyword>
<sequence>MDNSIFGLPREFVVASAAASMTALVVTACIIWCVCAAKSNRQKDGFHRLRQHREDYDDEIRLTSMGSKKSLLANEFQDESESDEETLYANKI</sequence>
<name>A0A4Z2F370_9TELE</name>
<dbReference type="OrthoDB" id="8556725at2759"/>
<keyword evidence="3" id="KW-1185">Reference proteome</keyword>
<keyword evidence="2" id="KW-0378">Hydrolase</keyword>
<dbReference type="Proteomes" id="UP000314294">
    <property type="component" value="Unassembled WGS sequence"/>
</dbReference>
<keyword evidence="2" id="KW-0645">Protease</keyword>
<evidence type="ECO:0000313" key="3">
    <source>
        <dbReference type="Proteomes" id="UP000314294"/>
    </source>
</evidence>
<keyword evidence="2" id="KW-0121">Carboxypeptidase</keyword>
<proteinExistence type="predicted"/>
<keyword evidence="1" id="KW-0812">Transmembrane</keyword>
<reference evidence="2 3" key="1">
    <citation type="submission" date="2019-03" db="EMBL/GenBank/DDBJ databases">
        <title>First draft genome of Liparis tanakae, snailfish: a comprehensive survey of snailfish specific genes.</title>
        <authorList>
            <person name="Kim W."/>
            <person name="Song I."/>
            <person name="Jeong J.-H."/>
            <person name="Kim D."/>
            <person name="Kim S."/>
            <person name="Ryu S."/>
            <person name="Song J.Y."/>
            <person name="Lee S.K."/>
        </authorList>
    </citation>
    <scope>NUCLEOTIDE SEQUENCE [LARGE SCALE GENOMIC DNA]</scope>
    <source>
        <tissue evidence="2">Muscle</tissue>
    </source>
</reference>
<organism evidence="2 3">
    <name type="scientific">Liparis tanakae</name>
    <name type="common">Tanaka's snailfish</name>
    <dbReference type="NCBI Taxonomy" id="230148"/>
    <lineage>
        <taxon>Eukaryota</taxon>
        <taxon>Metazoa</taxon>
        <taxon>Chordata</taxon>
        <taxon>Craniata</taxon>
        <taxon>Vertebrata</taxon>
        <taxon>Euteleostomi</taxon>
        <taxon>Actinopterygii</taxon>
        <taxon>Neopterygii</taxon>
        <taxon>Teleostei</taxon>
        <taxon>Neoteleostei</taxon>
        <taxon>Acanthomorphata</taxon>
        <taxon>Eupercaria</taxon>
        <taxon>Perciformes</taxon>
        <taxon>Cottioidei</taxon>
        <taxon>Cottales</taxon>
        <taxon>Liparidae</taxon>
        <taxon>Liparis</taxon>
    </lineage>
</organism>
<comment type="caution">
    <text evidence="2">The sequence shown here is derived from an EMBL/GenBank/DDBJ whole genome shotgun (WGS) entry which is preliminary data.</text>
</comment>
<protein>
    <submittedName>
        <fullName evidence="2">Carboxypeptidase D</fullName>
    </submittedName>
</protein>
<evidence type="ECO:0000313" key="2">
    <source>
        <dbReference type="EMBL" id="TNN34942.1"/>
    </source>
</evidence>
<dbReference type="EMBL" id="SRLO01001861">
    <property type="protein sequence ID" value="TNN34942.1"/>
    <property type="molecule type" value="Genomic_DNA"/>
</dbReference>
<feature type="transmembrane region" description="Helical" evidence="1">
    <location>
        <begin position="12"/>
        <end position="37"/>
    </location>
</feature>
<gene>
    <name evidence="2" type="primary">Cpd_0</name>
    <name evidence="2" type="ORF">EYF80_054890</name>
</gene>
<dbReference type="GO" id="GO:0004180">
    <property type="term" value="F:carboxypeptidase activity"/>
    <property type="evidence" value="ECO:0007669"/>
    <property type="project" value="UniProtKB-KW"/>
</dbReference>
<evidence type="ECO:0000256" key="1">
    <source>
        <dbReference type="SAM" id="Phobius"/>
    </source>
</evidence>